<feature type="region of interest" description="Disordered" evidence="1">
    <location>
        <begin position="1"/>
        <end position="37"/>
    </location>
</feature>
<protein>
    <submittedName>
        <fullName evidence="2">Uncharacterized protein</fullName>
    </submittedName>
</protein>
<evidence type="ECO:0000256" key="1">
    <source>
        <dbReference type="SAM" id="MobiDB-lite"/>
    </source>
</evidence>
<evidence type="ECO:0000313" key="3">
    <source>
        <dbReference type="Proteomes" id="UP000321026"/>
    </source>
</evidence>
<gene>
    <name evidence="2" type="ORF">E6Q11_00845</name>
</gene>
<proteinExistence type="predicted"/>
<dbReference type="AlphaFoldDB" id="A0A5C7JAF4"/>
<dbReference type="Proteomes" id="UP000321026">
    <property type="component" value="Unassembled WGS sequence"/>
</dbReference>
<name>A0A5C7JAF4_9BACT</name>
<evidence type="ECO:0000313" key="2">
    <source>
        <dbReference type="EMBL" id="TXG78545.1"/>
    </source>
</evidence>
<feature type="compositionally biased region" description="Polar residues" evidence="1">
    <location>
        <begin position="8"/>
        <end position="29"/>
    </location>
</feature>
<dbReference type="EMBL" id="SSDS01000012">
    <property type="protein sequence ID" value="TXG78545.1"/>
    <property type="molecule type" value="Genomic_DNA"/>
</dbReference>
<organism evidence="2 3">
    <name type="scientific">Candidatus Dojkabacteria bacterium</name>
    <dbReference type="NCBI Taxonomy" id="2099670"/>
    <lineage>
        <taxon>Bacteria</taxon>
        <taxon>Candidatus Dojkabacteria</taxon>
    </lineage>
</organism>
<reference evidence="2 3" key="1">
    <citation type="submission" date="2018-09" db="EMBL/GenBank/DDBJ databases">
        <title>Metagenome Assembled Genomes from an Advanced Water Purification Facility.</title>
        <authorList>
            <person name="Stamps B.W."/>
            <person name="Spear J.R."/>
        </authorList>
    </citation>
    <scope>NUCLEOTIDE SEQUENCE [LARGE SCALE GENOMIC DNA]</scope>
    <source>
        <strain evidence="2">Bin_63_2</strain>
    </source>
</reference>
<comment type="caution">
    <text evidence="2">The sequence shown here is derived from an EMBL/GenBank/DDBJ whole genome shotgun (WGS) entry which is preliminary data.</text>
</comment>
<accession>A0A5C7JAF4</accession>
<sequence>MSKKMSGWHTNPETGNSALCSADSDNPRSTGCRFKLSPDEHYPTREVAEAAFAKMVEEPSFAVIVSDRGSNENMRVVITDASLKSRVESLEKDWGNLSVGEKSERLNDLFDKYSETATNIHNMEYGSKSRLEALKERNKVREEIFAADIVAWRDSDFYSEDVEKRMEDNALYVSDADLCIEEALSNRAGIEAVARENGISPRDVENILETIHDDYLKPRFGIAKSIGKLEQDSQYAESTAHVFRIDSEAVRNTIKFARKYSTVKV</sequence>